<dbReference type="Proteomes" id="UP001187471">
    <property type="component" value="Unassembled WGS sequence"/>
</dbReference>
<dbReference type="InterPro" id="IPR006598">
    <property type="entry name" value="CAP10"/>
</dbReference>
<dbReference type="AlphaFoldDB" id="A0AA88UII9"/>
<feature type="domain" description="Glycosyl transferase CAP10" evidence="2">
    <location>
        <begin position="88"/>
        <end position="216"/>
    </location>
</feature>
<evidence type="ECO:0000256" key="1">
    <source>
        <dbReference type="SAM" id="Phobius"/>
    </source>
</evidence>
<accession>A0AA88UII9</accession>
<organism evidence="3 4">
    <name type="scientific">Escallonia rubra</name>
    <dbReference type="NCBI Taxonomy" id="112253"/>
    <lineage>
        <taxon>Eukaryota</taxon>
        <taxon>Viridiplantae</taxon>
        <taxon>Streptophyta</taxon>
        <taxon>Embryophyta</taxon>
        <taxon>Tracheophyta</taxon>
        <taxon>Spermatophyta</taxon>
        <taxon>Magnoliopsida</taxon>
        <taxon>eudicotyledons</taxon>
        <taxon>Gunneridae</taxon>
        <taxon>Pentapetalae</taxon>
        <taxon>asterids</taxon>
        <taxon>campanulids</taxon>
        <taxon>Escalloniales</taxon>
        <taxon>Escalloniaceae</taxon>
        <taxon>Escallonia</taxon>
    </lineage>
</organism>
<reference evidence="3" key="1">
    <citation type="submission" date="2022-12" db="EMBL/GenBank/DDBJ databases">
        <title>Draft genome assemblies for two species of Escallonia (Escalloniales).</title>
        <authorList>
            <person name="Chanderbali A."/>
            <person name="Dervinis C."/>
            <person name="Anghel I."/>
            <person name="Soltis D."/>
            <person name="Soltis P."/>
            <person name="Zapata F."/>
        </authorList>
    </citation>
    <scope>NUCLEOTIDE SEQUENCE</scope>
    <source>
        <strain evidence="3">UCBG92.1500</strain>
        <tissue evidence="3">Leaf</tissue>
    </source>
</reference>
<proteinExistence type="predicted"/>
<keyword evidence="1" id="KW-0812">Transmembrane</keyword>
<evidence type="ECO:0000259" key="2">
    <source>
        <dbReference type="Pfam" id="PF05686"/>
    </source>
</evidence>
<name>A0AA88UII9_9ASTE</name>
<comment type="caution">
    <text evidence="3">The sequence shown here is derived from an EMBL/GenBank/DDBJ whole genome shotgun (WGS) entry which is preliminary data.</text>
</comment>
<dbReference type="PANTHER" id="PTHR12203:SF80">
    <property type="entry name" value="GLYCOSYLTRANSFERASE"/>
    <property type="match status" value="1"/>
</dbReference>
<keyword evidence="1" id="KW-0472">Membrane</keyword>
<evidence type="ECO:0000313" key="4">
    <source>
        <dbReference type="Proteomes" id="UP001187471"/>
    </source>
</evidence>
<feature type="transmembrane region" description="Helical" evidence="1">
    <location>
        <begin position="20"/>
        <end position="38"/>
    </location>
</feature>
<dbReference type="Pfam" id="PF05686">
    <property type="entry name" value="Glyco_transf_90"/>
    <property type="match status" value="1"/>
</dbReference>
<dbReference type="PANTHER" id="PTHR12203">
    <property type="entry name" value="KDEL LYS-ASP-GLU-LEU CONTAINING - RELATED"/>
    <property type="match status" value="1"/>
</dbReference>
<evidence type="ECO:0000313" key="3">
    <source>
        <dbReference type="EMBL" id="KAK2976532.1"/>
    </source>
</evidence>
<keyword evidence="1" id="KW-1133">Transmembrane helix</keyword>
<sequence length="216" mass="24670">MELTKFFSKLSVEVPKKGPLTTATVLLIVIFIAAYTATSTSIQNALHNALGHGPQQHYEYPAMKCLPANGTRKCLVIKHQRRYKPAGEECPEYFRGIHEDLRPLKGKRITKELMESGRSWADIRIVVVDGKVYLQKFKEVFQTRDVFTLWGLLQLLRLYPGELPDLDLLISCDDRPAERKDDFGGENVTKAPPIFHYCGDDETLDVVSPDWSFWGW</sequence>
<dbReference type="EMBL" id="JAVXUO010002062">
    <property type="protein sequence ID" value="KAK2976532.1"/>
    <property type="molecule type" value="Genomic_DNA"/>
</dbReference>
<keyword evidence="4" id="KW-1185">Reference proteome</keyword>
<dbReference type="InterPro" id="IPR051091">
    <property type="entry name" value="O-Glucosyltr/Glycosyltrsf_90"/>
</dbReference>
<protein>
    <recommendedName>
        <fullName evidence="2">Glycosyl transferase CAP10 domain-containing protein</fullName>
    </recommendedName>
</protein>
<gene>
    <name evidence="3" type="ORF">RJ640_023770</name>
</gene>